<comment type="caution">
    <text evidence="2">The sequence shown here is derived from an EMBL/GenBank/DDBJ whole genome shotgun (WGS) entry which is preliminary data.</text>
</comment>
<dbReference type="AlphaFoldDB" id="A0A1V6C9V6"/>
<dbReference type="SUPFAM" id="SSF52317">
    <property type="entry name" value="Class I glutamine amidotransferase-like"/>
    <property type="match status" value="1"/>
</dbReference>
<proteinExistence type="predicted"/>
<organism evidence="2">
    <name type="scientific">candidate division TA06 bacterium ADurb.Bin131</name>
    <dbReference type="NCBI Taxonomy" id="1852827"/>
    <lineage>
        <taxon>Bacteria</taxon>
        <taxon>Bacteria division TA06</taxon>
    </lineage>
</organism>
<dbReference type="GO" id="GO:0004565">
    <property type="term" value="F:beta-galactosidase activity"/>
    <property type="evidence" value="ECO:0007669"/>
    <property type="project" value="InterPro"/>
</dbReference>
<dbReference type="Gene3D" id="3.40.50.880">
    <property type="match status" value="1"/>
</dbReference>
<dbReference type="GO" id="GO:0005975">
    <property type="term" value="P:carbohydrate metabolic process"/>
    <property type="evidence" value="ECO:0007669"/>
    <property type="project" value="InterPro"/>
</dbReference>
<feature type="domain" description="Beta-galactosidase trimerisation" evidence="1">
    <location>
        <begin position="703"/>
        <end position="884"/>
    </location>
</feature>
<gene>
    <name evidence="2" type="ORF">BWX89_00855</name>
</gene>
<dbReference type="InterPro" id="IPR013738">
    <property type="entry name" value="Beta_galactosidase_Trimer"/>
</dbReference>
<accession>A0A1V6C9V6</accession>
<dbReference type="EMBL" id="MWDQ01000071">
    <property type="protein sequence ID" value="OQB73659.1"/>
    <property type="molecule type" value="Genomic_DNA"/>
</dbReference>
<evidence type="ECO:0000259" key="1">
    <source>
        <dbReference type="Pfam" id="PF08532"/>
    </source>
</evidence>
<reference evidence="2" key="1">
    <citation type="submission" date="2017-02" db="EMBL/GenBank/DDBJ databases">
        <title>Delving into the versatile metabolic prowess of the omnipresent phylum Bacteroidetes.</title>
        <authorList>
            <person name="Nobu M.K."/>
            <person name="Mei R."/>
            <person name="Narihiro T."/>
            <person name="Kuroda K."/>
            <person name="Liu W.-T."/>
        </authorList>
    </citation>
    <scope>NUCLEOTIDE SEQUENCE</scope>
    <source>
        <strain evidence="2">ADurb.Bin131</strain>
    </source>
</reference>
<evidence type="ECO:0000313" key="2">
    <source>
        <dbReference type="EMBL" id="OQB73659.1"/>
    </source>
</evidence>
<name>A0A1V6C9V6_UNCT6</name>
<protein>
    <submittedName>
        <fullName evidence="2">Beta-galactosidase trimerization domain protein</fullName>
    </submittedName>
</protein>
<sequence length="1010" mass="112440">MKKQIAIIIGCLLFVSGSYAFEIPMEAESFNLVSGWKITNHGYFPSQPNLWSLKKIAADETDKPAKAVKIVDIPETKKYGLWVRYESCYGFGSVFSIKIIQNGTVKAEKEFGRMKDKKFFPFGRGERIQEAWAWHNTDYVYQGMEADLEKGKAEIQILKGKNEIPGARRIIDLLYITDDLTLKPGNDWNWSANTAPPILSSFKTPLFIRISSITGEGTVSITPKLHLLGYYKGPKKSYYAGAGELLESIPDKTKSLKPGNTTGWQMVYVHTAMPPDIVFKHLGNGEMIIEIANGSIKNIVKKITLKDNGETKSVIIGIGHEKYEKGILGSKKALTVEEILTKQKEIVDNFKVSGKPAKKISIIGTLSLPDIKYEFNLACASGLNGQASGANPRIYGVNADLKGFDISQIAISVQNQHMTRECYEGNYASLEKSYLKKASDIKTSLGREVPAHVKLIEESGPPNVDTLLSWPNTKEKFIKYLSNYGFSLEDVKQDPDKYFYFSQRFRALIFASNCAEATRLIEKIFPPGTKTTSGSFYPTTGGYPSLARGDDAFVLFKERGVTEFSSEISWGLGGTPDYIGPQTQSYESALARSLAKYYNCPLSSYLISDGNRGYTGDYIELASYAMFCQGFSLLHYYSFGWIGECSYAGYPDILKAIKKVNRTIGTLEDDLTTSKVVPAKIAIGWSSTTDVWDLKRPASYEFSPGNCVYPQERQNLYLLLRHLHYPVDILSEEDLSDGYLKNYSVYILVGDHLTENAAESLRRWVEDGGTLIAVAGGGFLNQYNKPLDVLKPVFGINQAILVKTVDALRPKLELVHMQPMDVITFLDGNLNGKKIEVYGYRQTIIPDNAKVIGRYRNNEVAAVENNYGRGRAILIGALPGPAYMKPAIPLLPYGRGGEKELSQFFPVDFSKEVREIIDNFVGNIPKSVTCSEPLVEPILLEKIDGSGYIIPLINFSQKKQKNLIVKISPEIIQGRNIKAVFGNIKILKNSGKVSVLIPEIDKIECLKVVK</sequence>
<dbReference type="Proteomes" id="UP000485562">
    <property type="component" value="Unassembled WGS sequence"/>
</dbReference>
<dbReference type="CDD" id="cd03143">
    <property type="entry name" value="A4_beta-galactosidase_middle_domain"/>
    <property type="match status" value="1"/>
</dbReference>
<dbReference type="InterPro" id="IPR029062">
    <property type="entry name" value="Class_I_gatase-like"/>
</dbReference>
<dbReference type="Pfam" id="PF08532">
    <property type="entry name" value="Glyco_hydro_42M"/>
    <property type="match status" value="1"/>
</dbReference>